<evidence type="ECO:0000256" key="3">
    <source>
        <dbReference type="ARBA" id="ARBA00021717"/>
    </source>
</evidence>
<dbReference type="InterPro" id="IPR002010">
    <property type="entry name" value="T3SS_IM_R"/>
</dbReference>
<proteinExistence type="inferred from homology"/>
<evidence type="ECO:0000256" key="2">
    <source>
        <dbReference type="ARBA" id="ARBA00009772"/>
    </source>
</evidence>
<keyword evidence="5 10" id="KW-0812">Transmembrane</keyword>
<evidence type="ECO:0000256" key="5">
    <source>
        <dbReference type="ARBA" id="ARBA00022692"/>
    </source>
</evidence>
<gene>
    <name evidence="11" type="primary">fliR</name>
    <name evidence="11" type="ORF">Ljor_0809</name>
</gene>
<evidence type="ECO:0000256" key="9">
    <source>
        <dbReference type="NCBIfam" id="TIGR01400"/>
    </source>
</evidence>
<evidence type="ECO:0000256" key="8">
    <source>
        <dbReference type="ARBA" id="ARBA00023143"/>
    </source>
</evidence>
<keyword evidence="7 10" id="KW-0472">Membrane</keyword>
<dbReference type="PANTHER" id="PTHR30065:SF8">
    <property type="entry name" value="FLAGELLAR BIOSYNTHETIC PROTEIN FLIR"/>
    <property type="match status" value="1"/>
</dbReference>
<keyword evidence="6 10" id="KW-1133">Transmembrane helix</keyword>
<evidence type="ECO:0000256" key="6">
    <source>
        <dbReference type="ARBA" id="ARBA00022989"/>
    </source>
</evidence>
<accession>A0A0W0V8P4</accession>
<organism evidence="11 12">
    <name type="scientific">Legionella jordanis</name>
    <dbReference type="NCBI Taxonomy" id="456"/>
    <lineage>
        <taxon>Bacteria</taxon>
        <taxon>Pseudomonadati</taxon>
        <taxon>Pseudomonadota</taxon>
        <taxon>Gammaproteobacteria</taxon>
        <taxon>Legionellales</taxon>
        <taxon>Legionellaceae</taxon>
        <taxon>Legionella</taxon>
    </lineage>
</organism>
<name>A0A0W0V8P4_9GAMM</name>
<dbReference type="PRINTS" id="PR00953">
    <property type="entry name" value="TYPE3IMRPROT"/>
</dbReference>
<comment type="function">
    <text evidence="1 10">Role in flagellar biosynthesis.</text>
</comment>
<dbReference type="EMBL" id="LNYJ01000011">
    <property type="protein sequence ID" value="KTD16503.1"/>
    <property type="molecule type" value="Genomic_DNA"/>
</dbReference>
<feature type="transmembrane region" description="Helical" evidence="10">
    <location>
        <begin position="15"/>
        <end position="32"/>
    </location>
</feature>
<dbReference type="AlphaFoldDB" id="A0A0W0V8P4"/>
<dbReference type="RefSeq" id="WP_058470352.1">
    <property type="nucleotide sequence ID" value="NZ_CAAAIC010000002.1"/>
</dbReference>
<feature type="transmembrane region" description="Helical" evidence="10">
    <location>
        <begin position="126"/>
        <end position="151"/>
    </location>
</feature>
<comment type="subcellular location">
    <subcellularLocation>
        <location evidence="10">Cell membrane</location>
        <topology evidence="10">Multi-pass membrane protein</topology>
    </subcellularLocation>
    <subcellularLocation>
        <location evidence="10">Bacterial flagellum basal body</location>
    </subcellularLocation>
</comment>
<dbReference type="Proteomes" id="UP000055035">
    <property type="component" value="Unassembled WGS sequence"/>
</dbReference>
<dbReference type="GO" id="GO:0006605">
    <property type="term" value="P:protein targeting"/>
    <property type="evidence" value="ECO:0007669"/>
    <property type="project" value="UniProtKB-UniRule"/>
</dbReference>
<keyword evidence="11" id="KW-0969">Cilium</keyword>
<evidence type="ECO:0000313" key="11">
    <source>
        <dbReference type="EMBL" id="KTD16503.1"/>
    </source>
</evidence>
<evidence type="ECO:0000313" key="12">
    <source>
        <dbReference type="Proteomes" id="UP000055035"/>
    </source>
</evidence>
<reference evidence="11 12" key="1">
    <citation type="submission" date="2015-11" db="EMBL/GenBank/DDBJ databases">
        <title>Genomic analysis of 38 Legionella species identifies large and diverse effector repertoires.</title>
        <authorList>
            <person name="Burstein D."/>
            <person name="Amaro F."/>
            <person name="Zusman T."/>
            <person name="Lifshitz Z."/>
            <person name="Cohen O."/>
            <person name="Gilbert J.A."/>
            <person name="Pupko T."/>
            <person name="Shuman H.A."/>
            <person name="Segal G."/>
        </authorList>
    </citation>
    <scope>NUCLEOTIDE SEQUENCE [LARGE SCALE GENOMIC DNA]</scope>
    <source>
        <strain evidence="11 12">BL-540</strain>
    </source>
</reference>
<dbReference type="STRING" id="456.Ljor_0809"/>
<evidence type="ECO:0000256" key="7">
    <source>
        <dbReference type="ARBA" id="ARBA00023136"/>
    </source>
</evidence>
<dbReference type="Pfam" id="PF01311">
    <property type="entry name" value="Bac_export_1"/>
    <property type="match status" value="1"/>
</dbReference>
<dbReference type="NCBIfam" id="TIGR01400">
    <property type="entry name" value="fliR"/>
    <property type="match status" value="1"/>
</dbReference>
<comment type="caution">
    <text evidence="11">The sequence shown here is derived from an EMBL/GenBank/DDBJ whole genome shotgun (WGS) entry which is preliminary data.</text>
</comment>
<protein>
    <recommendedName>
        <fullName evidence="3 9">Flagellar biosynthetic protein FliR</fullName>
    </recommendedName>
</protein>
<keyword evidence="8 10" id="KW-0975">Bacterial flagellum</keyword>
<dbReference type="GO" id="GO:0009425">
    <property type="term" value="C:bacterial-type flagellum basal body"/>
    <property type="evidence" value="ECO:0007669"/>
    <property type="project" value="UniProtKB-SubCell"/>
</dbReference>
<dbReference type="InterPro" id="IPR006303">
    <property type="entry name" value="FliR"/>
</dbReference>
<dbReference type="GO" id="GO:0044780">
    <property type="term" value="P:bacterial-type flagellum assembly"/>
    <property type="evidence" value="ECO:0007669"/>
    <property type="project" value="UniProtKB-UniRule"/>
</dbReference>
<dbReference type="PATRIC" id="fig|456.5.peg.861"/>
<feature type="transmembrane region" description="Helical" evidence="10">
    <location>
        <begin position="183"/>
        <end position="205"/>
    </location>
</feature>
<dbReference type="GO" id="GO:0005886">
    <property type="term" value="C:plasma membrane"/>
    <property type="evidence" value="ECO:0007669"/>
    <property type="project" value="UniProtKB-SubCell"/>
</dbReference>
<evidence type="ECO:0000256" key="4">
    <source>
        <dbReference type="ARBA" id="ARBA00022475"/>
    </source>
</evidence>
<keyword evidence="11" id="KW-0282">Flagellum</keyword>
<dbReference type="OrthoDB" id="9797790at2"/>
<keyword evidence="12" id="KW-1185">Reference proteome</keyword>
<dbReference type="PANTHER" id="PTHR30065">
    <property type="entry name" value="FLAGELLAR BIOSYNTHETIC PROTEIN FLIR"/>
    <property type="match status" value="1"/>
</dbReference>
<feature type="transmembrane region" description="Helical" evidence="10">
    <location>
        <begin position="211"/>
        <end position="233"/>
    </location>
</feature>
<keyword evidence="4 10" id="KW-1003">Cell membrane</keyword>
<evidence type="ECO:0000256" key="10">
    <source>
        <dbReference type="RuleBase" id="RU362071"/>
    </source>
</evidence>
<comment type="similarity">
    <text evidence="2 10">Belongs to the FliR/MopE/SpaR family.</text>
</comment>
<evidence type="ECO:0000256" key="1">
    <source>
        <dbReference type="ARBA" id="ARBA00002578"/>
    </source>
</evidence>
<keyword evidence="11" id="KW-0966">Cell projection</keyword>
<feature type="transmembrane region" description="Helical" evidence="10">
    <location>
        <begin position="44"/>
        <end position="64"/>
    </location>
</feature>
<sequence>MNIQYQDMINLFSKFIWPLPRISGLFLTMPLVSSTMVPARIRIIFAMALSFICAPFIAESLSFLHFNAGYVLFLVQEILLGVLMGFILQIVFQIFIMAGQVIAMQTGLGFAIMVDPASKVSVPLLSQFYLMLISLLFLNLNGHLAILEALLSSFQNLPIGKISLDASSLGKIIMFSGWMFKEAVLVALPAILALLIVNLAFAVMARVAPQLNLFSMGFPITLLMGMFIIYISLPGISAEAGKSLEQGMQLIVGLLH</sequence>